<evidence type="ECO:0000256" key="1">
    <source>
        <dbReference type="SAM" id="Phobius"/>
    </source>
</evidence>
<comment type="caution">
    <text evidence="2">The sequence shown here is derived from an EMBL/GenBank/DDBJ whole genome shotgun (WGS) entry which is preliminary data.</text>
</comment>
<sequence length="300" mass="34001">MTTRSRNQQQQQSKVLQELSSLVFAILQFPPPLQQTPLFNDLESSRVSSIGSREAARVMSWKKQCSPAGFASLLLGVSMVLMMCGSVTFLIGFILMPWVLGLVMVFYFVGVLSNLSGVGRAILCPTSRKELPERSPVTRVASSLEKEELSMKEIAETRESFERGLHRSNVLEEIQSKSFVTESRQKLGSCSNDLGLRSNESKTNLGMRQIIDSNLIVTQHRFHAIDWDKPPIFDKSLEDAITLKFVDPFWDEFEDRRSQSFHQYLGPNDEVTHEIFGTTIVSLFVDKPNGYCKYCRRICS</sequence>
<evidence type="ECO:0000313" key="2">
    <source>
        <dbReference type="EMBL" id="KAF6148448.1"/>
    </source>
</evidence>
<keyword evidence="1" id="KW-0472">Membrane</keyword>
<dbReference type="EMBL" id="JACGCM010001845">
    <property type="protein sequence ID" value="KAF6148448.1"/>
    <property type="molecule type" value="Genomic_DNA"/>
</dbReference>
<accession>A0A7J7M0Z4</accession>
<proteinExistence type="predicted"/>
<dbReference type="AlphaFoldDB" id="A0A7J7M0Z4"/>
<keyword evidence="1" id="KW-0812">Transmembrane</keyword>
<name>A0A7J7M0Z4_9MAGN</name>
<evidence type="ECO:0000313" key="3">
    <source>
        <dbReference type="Proteomes" id="UP000541444"/>
    </source>
</evidence>
<organism evidence="2 3">
    <name type="scientific">Kingdonia uniflora</name>
    <dbReference type="NCBI Taxonomy" id="39325"/>
    <lineage>
        <taxon>Eukaryota</taxon>
        <taxon>Viridiplantae</taxon>
        <taxon>Streptophyta</taxon>
        <taxon>Embryophyta</taxon>
        <taxon>Tracheophyta</taxon>
        <taxon>Spermatophyta</taxon>
        <taxon>Magnoliopsida</taxon>
        <taxon>Ranunculales</taxon>
        <taxon>Circaeasteraceae</taxon>
        <taxon>Kingdonia</taxon>
    </lineage>
</organism>
<gene>
    <name evidence="2" type="ORF">GIB67_038803</name>
</gene>
<dbReference type="PANTHER" id="PTHR34781">
    <property type="entry name" value="TRANSMEMBRANE PROTEIN"/>
    <property type="match status" value="1"/>
</dbReference>
<keyword evidence="3" id="KW-1185">Reference proteome</keyword>
<dbReference type="OrthoDB" id="1936751at2759"/>
<feature type="transmembrane region" description="Helical" evidence="1">
    <location>
        <begin position="102"/>
        <end position="123"/>
    </location>
</feature>
<protein>
    <submittedName>
        <fullName evidence="2">Uncharacterized protein</fullName>
    </submittedName>
</protein>
<reference evidence="2 3" key="1">
    <citation type="journal article" date="2020" name="IScience">
        <title>Genome Sequencing of the Endangered Kingdonia uniflora (Circaeasteraceae, Ranunculales) Reveals Potential Mechanisms of Evolutionary Specialization.</title>
        <authorList>
            <person name="Sun Y."/>
            <person name="Deng T."/>
            <person name="Zhang A."/>
            <person name="Moore M.J."/>
            <person name="Landis J.B."/>
            <person name="Lin N."/>
            <person name="Zhang H."/>
            <person name="Zhang X."/>
            <person name="Huang J."/>
            <person name="Zhang X."/>
            <person name="Sun H."/>
            <person name="Wang H."/>
        </authorList>
    </citation>
    <scope>NUCLEOTIDE SEQUENCE [LARGE SCALE GENOMIC DNA]</scope>
    <source>
        <strain evidence="2">TB1705</strain>
        <tissue evidence="2">Leaf</tissue>
    </source>
</reference>
<dbReference type="Proteomes" id="UP000541444">
    <property type="component" value="Unassembled WGS sequence"/>
</dbReference>
<keyword evidence="1" id="KW-1133">Transmembrane helix</keyword>
<feature type="transmembrane region" description="Helical" evidence="1">
    <location>
        <begin position="69"/>
        <end position="96"/>
    </location>
</feature>
<dbReference type="PANTHER" id="PTHR34781:SF2">
    <property type="entry name" value="TRANSMEMBRANE PROTEIN"/>
    <property type="match status" value="1"/>
</dbReference>